<evidence type="ECO:0000256" key="3">
    <source>
        <dbReference type="ARBA" id="ARBA00022729"/>
    </source>
</evidence>
<evidence type="ECO:0000313" key="6">
    <source>
        <dbReference type="Proteomes" id="UP001595420"/>
    </source>
</evidence>
<proteinExistence type="inferred from homology"/>
<dbReference type="PANTHER" id="PTHR30290">
    <property type="entry name" value="PERIPLASMIC BINDING COMPONENT OF ABC TRANSPORTER"/>
    <property type="match status" value="1"/>
</dbReference>
<gene>
    <name evidence="5" type="ORF">ACFOD3_03210</name>
</gene>
<dbReference type="PIRSF" id="PIRSF002741">
    <property type="entry name" value="MppA"/>
    <property type="match status" value="1"/>
</dbReference>
<dbReference type="EMBL" id="JBHRSB010000001">
    <property type="protein sequence ID" value="MFC2998885.1"/>
    <property type="molecule type" value="Genomic_DNA"/>
</dbReference>
<evidence type="ECO:0000256" key="2">
    <source>
        <dbReference type="ARBA" id="ARBA00005695"/>
    </source>
</evidence>
<evidence type="ECO:0000259" key="4">
    <source>
        <dbReference type="Pfam" id="PF00496"/>
    </source>
</evidence>
<reference evidence="6" key="1">
    <citation type="journal article" date="2019" name="Int. J. Syst. Evol. Microbiol.">
        <title>The Global Catalogue of Microorganisms (GCM) 10K type strain sequencing project: providing services to taxonomists for standard genome sequencing and annotation.</title>
        <authorList>
            <consortium name="The Broad Institute Genomics Platform"/>
            <consortium name="The Broad Institute Genome Sequencing Center for Infectious Disease"/>
            <person name="Wu L."/>
            <person name="Ma J."/>
        </authorList>
    </citation>
    <scope>NUCLEOTIDE SEQUENCE [LARGE SCALE GENOMIC DNA]</scope>
    <source>
        <strain evidence="6">CGMCC 1.16855</strain>
    </source>
</reference>
<evidence type="ECO:0000313" key="5">
    <source>
        <dbReference type="EMBL" id="MFC2998885.1"/>
    </source>
</evidence>
<organism evidence="5 6">
    <name type="scientific">Falsiroseomonas tokyonensis</name>
    <dbReference type="NCBI Taxonomy" id="430521"/>
    <lineage>
        <taxon>Bacteria</taxon>
        <taxon>Pseudomonadati</taxon>
        <taxon>Pseudomonadota</taxon>
        <taxon>Alphaproteobacteria</taxon>
        <taxon>Acetobacterales</taxon>
        <taxon>Roseomonadaceae</taxon>
        <taxon>Falsiroseomonas</taxon>
    </lineage>
</organism>
<comment type="subcellular location">
    <subcellularLocation>
        <location evidence="1">Periplasm</location>
    </subcellularLocation>
</comment>
<dbReference type="InterPro" id="IPR039424">
    <property type="entry name" value="SBP_5"/>
</dbReference>
<dbReference type="InterPro" id="IPR030678">
    <property type="entry name" value="Peptide/Ni-bd"/>
</dbReference>
<dbReference type="InterPro" id="IPR006311">
    <property type="entry name" value="TAT_signal"/>
</dbReference>
<comment type="caution">
    <text evidence="5">The sequence shown here is derived from an EMBL/GenBank/DDBJ whole genome shotgun (WGS) entry which is preliminary data.</text>
</comment>
<dbReference type="Proteomes" id="UP001595420">
    <property type="component" value="Unassembled WGS sequence"/>
</dbReference>
<dbReference type="Pfam" id="PF00496">
    <property type="entry name" value="SBP_bac_5"/>
    <property type="match status" value="1"/>
</dbReference>
<keyword evidence="3" id="KW-0732">Signal</keyword>
<evidence type="ECO:0000256" key="1">
    <source>
        <dbReference type="ARBA" id="ARBA00004418"/>
    </source>
</evidence>
<dbReference type="PANTHER" id="PTHR30290:SF38">
    <property type="entry name" value="D,D-DIPEPTIDE-BINDING PERIPLASMIC PROTEIN DDPA-RELATED"/>
    <property type="match status" value="1"/>
</dbReference>
<protein>
    <submittedName>
        <fullName evidence="5">ABC transporter substrate-binding protein</fullName>
    </submittedName>
</protein>
<dbReference type="CDD" id="cd00995">
    <property type="entry name" value="PBP2_NikA_DppA_OppA_like"/>
    <property type="match status" value="1"/>
</dbReference>
<sequence>MHLSRRSLLLALAASGALPRHPLAQGAPATLTVSQFSETRDLSAIDPMRSLDFTIPTSLIFDPLLERDAEGHLVPALATAWERVAPTTWRFTIRGDARFHDGSLLTARDAAATFAFLLDPANRSGLRLQVQPMQRAEAPDDTTLLLHTSVPTGLLPQIVGAVPVLSAAQLAAPDAPFRTRPIGSGPWRLAAWRPGERVELEATGAHWAMPAPGFGRITVRAVPEASTRVADLLSGGAQIAGDIPPGLAARVARGARLVMQPGARTQYLSFWFRPPFDDARVRLAVHHAIDRKALAEATWGAFADVATGVVPTGFGGYTEAFPLSDHDPDRARALLREAGITTPLAVELDTPPAEIQAAQVLQAQLARGGFAVRINPLESIAAAFDARRLAAQERGRMFVVTALDNHAHDAVRPFTAFYAENGFLKGSMGYKPDARMAALLSAYMAEGDAAARLRAAEALMAVAKADAPASFLAFPKAAYGVAAGVEMPRTAHGRLDFAALRPRAA</sequence>
<dbReference type="PROSITE" id="PS51318">
    <property type="entry name" value="TAT"/>
    <property type="match status" value="1"/>
</dbReference>
<keyword evidence="6" id="KW-1185">Reference proteome</keyword>
<accession>A0ABV7BRW7</accession>
<name>A0ABV7BRW7_9PROT</name>
<feature type="domain" description="Solute-binding protein family 5" evidence="4">
    <location>
        <begin position="73"/>
        <end position="384"/>
    </location>
</feature>
<dbReference type="InterPro" id="IPR000914">
    <property type="entry name" value="SBP_5_dom"/>
</dbReference>
<dbReference type="RefSeq" id="WP_216834542.1">
    <property type="nucleotide sequence ID" value="NZ_JAFNJS010000001.1"/>
</dbReference>
<comment type="similarity">
    <text evidence="2">Belongs to the bacterial solute-binding protein 5 family.</text>
</comment>